<evidence type="ECO:0000259" key="5">
    <source>
        <dbReference type="PROSITE" id="PS50850"/>
    </source>
</evidence>
<gene>
    <name evidence="6" type="ORF">PQR63_05380</name>
</gene>
<proteinExistence type="predicted"/>
<evidence type="ECO:0000256" key="2">
    <source>
        <dbReference type="ARBA" id="ARBA00022989"/>
    </source>
</evidence>
<evidence type="ECO:0000256" key="1">
    <source>
        <dbReference type="ARBA" id="ARBA00022692"/>
    </source>
</evidence>
<feature type="transmembrane region" description="Helical" evidence="4">
    <location>
        <begin position="345"/>
        <end position="368"/>
    </location>
</feature>
<dbReference type="PROSITE" id="PS50850">
    <property type="entry name" value="MFS"/>
    <property type="match status" value="1"/>
</dbReference>
<feature type="transmembrane region" description="Helical" evidence="4">
    <location>
        <begin position="106"/>
        <end position="129"/>
    </location>
</feature>
<evidence type="ECO:0000256" key="4">
    <source>
        <dbReference type="SAM" id="Phobius"/>
    </source>
</evidence>
<keyword evidence="3 4" id="KW-0472">Membrane</keyword>
<protein>
    <submittedName>
        <fullName evidence="6">MFS transporter</fullName>
    </submittedName>
</protein>
<dbReference type="PANTHER" id="PTHR23539:SF1">
    <property type="entry name" value="MAJOR FACILITATOR SUPERFAMILY (MFS) PROFILE DOMAIN-CONTAINING PROTEIN"/>
    <property type="match status" value="1"/>
</dbReference>
<feature type="domain" description="Major facilitator superfamily (MFS) profile" evidence="5">
    <location>
        <begin position="1"/>
        <end position="400"/>
    </location>
</feature>
<evidence type="ECO:0000256" key="3">
    <source>
        <dbReference type="ARBA" id="ARBA00023136"/>
    </source>
</evidence>
<keyword evidence="2 4" id="KW-1133">Transmembrane helix</keyword>
<dbReference type="InterPro" id="IPR020846">
    <property type="entry name" value="MFS_dom"/>
</dbReference>
<reference evidence="6 7" key="1">
    <citation type="journal article" date="2024" name="Chem. Sci.">
        <title>Discovery of megapolipeptins by genome mining of a Burkholderiales bacteria collection.</title>
        <authorList>
            <person name="Paulo B.S."/>
            <person name="Recchia M.J.J."/>
            <person name="Lee S."/>
            <person name="Fergusson C.H."/>
            <person name="Romanowski S.B."/>
            <person name="Hernandez A."/>
            <person name="Krull N."/>
            <person name="Liu D.Y."/>
            <person name="Cavanagh H."/>
            <person name="Bos A."/>
            <person name="Gray C.A."/>
            <person name="Murphy B.T."/>
            <person name="Linington R.G."/>
            <person name="Eustaquio A.S."/>
        </authorList>
    </citation>
    <scope>NUCLEOTIDE SEQUENCE [LARGE SCALE GENOMIC DNA]</scope>
    <source>
        <strain evidence="6 7">RL21-008-BIB-B</strain>
    </source>
</reference>
<accession>A0ABW8Z6D7</accession>
<dbReference type="Gene3D" id="1.20.1250.20">
    <property type="entry name" value="MFS general substrate transporter like domains"/>
    <property type="match status" value="2"/>
</dbReference>
<dbReference type="RefSeq" id="WP_408166305.1">
    <property type="nucleotide sequence ID" value="NZ_JAQQFR010000003.1"/>
</dbReference>
<organism evidence="6 7">
    <name type="scientific">Herbaspirillum rhizosphaerae</name>
    <dbReference type="NCBI Taxonomy" id="346179"/>
    <lineage>
        <taxon>Bacteria</taxon>
        <taxon>Pseudomonadati</taxon>
        <taxon>Pseudomonadota</taxon>
        <taxon>Betaproteobacteria</taxon>
        <taxon>Burkholderiales</taxon>
        <taxon>Oxalobacteraceae</taxon>
        <taxon>Herbaspirillum</taxon>
    </lineage>
</organism>
<feature type="transmembrane region" description="Helical" evidence="4">
    <location>
        <begin position="76"/>
        <end position="100"/>
    </location>
</feature>
<evidence type="ECO:0000313" key="7">
    <source>
        <dbReference type="Proteomes" id="UP001629214"/>
    </source>
</evidence>
<dbReference type="EMBL" id="JAQQFR010000003">
    <property type="protein sequence ID" value="MFL9877798.1"/>
    <property type="molecule type" value="Genomic_DNA"/>
</dbReference>
<dbReference type="InterPro" id="IPR011701">
    <property type="entry name" value="MFS"/>
</dbReference>
<dbReference type="Proteomes" id="UP001629214">
    <property type="component" value="Unassembled WGS sequence"/>
</dbReference>
<feature type="transmembrane region" description="Helical" evidence="4">
    <location>
        <begin position="46"/>
        <end position="64"/>
    </location>
</feature>
<keyword evidence="1 4" id="KW-0812">Transmembrane</keyword>
<name>A0ABW8Z6D7_9BURK</name>
<dbReference type="InterPro" id="IPR036259">
    <property type="entry name" value="MFS_trans_sf"/>
</dbReference>
<keyword evidence="7" id="KW-1185">Reference proteome</keyword>
<sequence length="421" mass="43982">MTTRRSPPPSVAWLPGLNFFLADVRDGLGPFLGIFLMSRGWQADDIGYVMTIGGIAGMLATTPLGALVDASRSKRFLLALGAVFVIMGTLALFISSSFAVTAASQIGTGIAGAIIGPAIAGMTLGIVGQDGLAHQLGINEAWNHAGNMISAAFAGLLGYYWGLPAVFILMGLMAVGSLACLWKIRPQDIDHSVARGLEKDAGDTSFDTSALRVLTSSVPLLLLATTMMLFHFGNAAMLPLLGQSIVSQGLADPSAFTAMTIVIAQLVMIPVALLAGRSAMRYGYWTLVMAAMLALPIRGLIAAYWNSPWALIPVQLLDGIGAGLLGVALPGLVAQILRGSGHINIGLGAVTTIQGVGASLSPALAGMIAHQYGYSMAFIVLSAISSIGLFVWFFSAEVFANHKPIYKRSDEPTRPITTIPP</sequence>
<dbReference type="Pfam" id="PF07690">
    <property type="entry name" value="MFS_1"/>
    <property type="match status" value="1"/>
</dbReference>
<feature type="transmembrane region" description="Helical" evidence="4">
    <location>
        <begin position="220"/>
        <end position="242"/>
    </location>
</feature>
<feature type="transmembrane region" description="Helical" evidence="4">
    <location>
        <begin position="282"/>
        <end position="305"/>
    </location>
</feature>
<comment type="caution">
    <text evidence="6">The sequence shown here is derived from an EMBL/GenBank/DDBJ whole genome shotgun (WGS) entry which is preliminary data.</text>
</comment>
<dbReference type="PANTHER" id="PTHR23539">
    <property type="entry name" value="MFS TRANSPORTER"/>
    <property type="match status" value="1"/>
</dbReference>
<dbReference type="SUPFAM" id="SSF103473">
    <property type="entry name" value="MFS general substrate transporter"/>
    <property type="match status" value="1"/>
</dbReference>
<feature type="transmembrane region" description="Helical" evidence="4">
    <location>
        <begin position="374"/>
        <end position="399"/>
    </location>
</feature>
<feature type="transmembrane region" description="Helical" evidence="4">
    <location>
        <begin position="254"/>
        <end position="275"/>
    </location>
</feature>
<evidence type="ECO:0000313" key="6">
    <source>
        <dbReference type="EMBL" id="MFL9877798.1"/>
    </source>
</evidence>
<feature type="transmembrane region" description="Helical" evidence="4">
    <location>
        <begin position="167"/>
        <end position="184"/>
    </location>
</feature>
<feature type="transmembrane region" description="Helical" evidence="4">
    <location>
        <begin position="311"/>
        <end position="333"/>
    </location>
</feature>